<dbReference type="AlphaFoldDB" id="A0A9D1LKN0"/>
<evidence type="ECO:0000313" key="3">
    <source>
        <dbReference type="Proteomes" id="UP000824073"/>
    </source>
</evidence>
<proteinExistence type="predicted"/>
<evidence type="ECO:0000259" key="1">
    <source>
        <dbReference type="PROSITE" id="PS50943"/>
    </source>
</evidence>
<protein>
    <submittedName>
        <fullName evidence="2">Helix-turn-helix transcriptional regulator</fullName>
    </submittedName>
</protein>
<dbReference type="SUPFAM" id="SSF47413">
    <property type="entry name" value="lambda repressor-like DNA-binding domains"/>
    <property type="match status" value="1"/>
</dbReference>
<organism evidence="2 3">
    <name type="scientific">Candidatus Ventrousia excrementavium</name>
    <dbReference type="NCBI Taxonomy" id="2840961"/>
    <lineage>
        <taxon>Bacteria</taxon>
        <taxon>Bacillati</taxon>
        <taxon>Bacillota</taxon>
        <taxon>Clostridia</taxon>
        <taxon>Eubacteriales</taxon>
        <taxon>Clostridiaceae</taxon>
        <taxon>Clostridiaceae incertae sedis</taxon>
        <taxon>Candidatus Ventrousia</taxon>
    </lineage>
</organism>
<reference evidence="2" key="1">
    <citation type="submission" date="2020-10" db="EMBL/GenBank/DDBJ databases">
        <authorList>
            <person name="Gilroy R."/>
        </authorList>
    </citation>
    <scope>NUCLEOTIDE SEQUENCE</scope>
    <source>
        <strain evidence="2">CHK191-8634</strain>
    </source>
</reference>
<comment type="caution">
    <text evidence="2">The sequence shown here is derived from an EMBL/GenBank/DDBJ whole genome shotgun (WGS) entry which is preliminary data.</text>
</comment>
<feature type="domain" description="HTH cro/C1-type" evidence="1">
    <location>
        <begin position="11"/>
        <end position="65"/>
    </location>
</feature>
<dbReference type="Proteomes" id="UP000824073">
    <property type="component" value="Unassembled WGS sequence"/>
</dbReference>
<dbReference type="Gene3D" id="1.10.260.40">
    <property type="entry name" value="lambda repressor-like DNA-binding domains"/>
    <property type="match status" value="1"/>
</dbReference>
<dbReference type="CDD" id="cd00093">
    <property type="entry name" value="HTH_XRE"/>
    <property type="match status" value="1"/>
</dbReference>
<accession>A0A9D1LKN0</accession>
<sequence>MHILADFARAVSEAREAKHWSQEKVAELADISTRWYQQIEKGDVSAGFEICVRVARVLELDLNQFLDRKDESGEDTVLHV</sequence>
<dbReference type="SMART" id="SM00530">
    <property type="entry name" value="HTH_XRE"/>
    <property type="match status" value="1"/>
</dbReference>
<dbReference type="EMBL" id="DVMR01000058">
    <property type="protein sequence ID" value="HIU44158.1"/>
    <property type="molecule type" value="Genomic_DNA"/>
</dbReference>
<dbReference type="GO" id="GO:0003677">
    <property type="term" value="F:DNA binding"/>
    <property type="evidence" value="ECO:0007669"/>
    <property type="project" value="InterPro"/>
</dbReference>
<name>A0A9D1LKN0_9CLOT</name>
<evidence type="ECO:0000313" key="2">
    <source>
        <dbReference type="EMBL" id="HIU44158.1"/>
    </source>
</evidence>
<gene>
    <name evidence="2" type="ORF">IAB67_07685</name>
</gene>
<dbReference type="InterPro" id="IPR010982">
    <property type="entry name" value="Lambda_DNA-bd_dom_sf"/>
</dbReference>
<dbReference type="Pfam" id="PF01381">
    <property type="entry name" value="HTH_3"/>
    <property type="match status" value="1"/>
</dbReference>
<reference evidence="2" key="2">
    <citation type="journal article" date="2021" name="PeerJ">
        <title>Extensive microbial diversity within the chicken gut microbiome revealed by metagenomics and culture.</title>
        <authorList>
            <person name="Gilroy R."/>
            <person name="Ravi A."/>
            <person name="Getino M."/>
            <person name="Pursley I."/>
            <person name="Horton D.L."/>
            <person name="Alikhan N.F."/>
            <person name="Baker D."/>
            <person name="Gharbi K."/>
            <person name="Hall N."/>
            <person name="Watson M."/>
            <person name="Adriaenssens E.M."/>
            <person name="Foster-Nyarko E."/>
            <person name="Jarju S."/>
            <person name="Secka A."/>
            <person name="Antonio M."/>
            <person name="Oren A."/>
            <person name="Chaudhuri R.R."/>
            <person name="La Ragione R."/>
            <person name="Hildebrand F."/>
            <person name="Pallen M.J."/>
        </authorList>
    </citation>
    <scope>NUCLEOTIDE SEQUENCE</scope>
    <source>
        <strain evidence="2">CHK191-8634</strain>
    </source>
</reference>
<dbReference type="InterPro" id="IPR001387">
    <property type="entry name" value="Cro/C1-type_HTH"/>
</dbReference>
<dbReference type="PROSITE" id="PS50943">
    <property type="entry name" value="HTH_CROC1"/>
    <property type="match status" value="1"/>
</dbReference>